<dbReference type="EMBL" id="FOTQ01000007">
    <property type="protein sequence ID" value="SFM45659.1"/>
    <property type="molecule type" value="Genomic_DNA"/>
</dbReference>
<comment type="pathway">
    <text evidence="1">Cofactor biosynthesis; adenosylcobalamin biosynthesis.</text>
</comment>
<dbReference type="NCBIfam" id="TIGR02469">
    <property type="entry name" value="CbiT"/>
    <property type="match status" value="1"/>
</dbReference>
<dbReference type="GO" id="GO:0032259">
    <property type="term" value="P:methylation"/>
    <property type="evidence" value="ECO:0007669"/>
    <property type="project" value="UniProtKB-KW"/>
</dbReference>
<dbReference type="InterPro" id="IPR006365">
    <property type="entry name" value="Cbl_synth_CobL"/>
</dbReference>
<dbReference type="InterPro" id="IPR000878">
    <property type="entry name" value="4pyrrol_Mease"/>
</dbReference>
<dbReference type="NCBIfam" id="TIGR02467">
    <property type="entry name" value="CbiE"/>
    <property type="match status" value="1"/>
</dbReference>
<evidence type="ECO:0000256" key="3">
    <source>
        <dbReference type="ARBA" id="ARBA00022603"/>
    </source>
</evidence>
<evidence type="ECO:0000313" key="8">
    <source>
        <dbReference type="Proteomes" id="UP000199144"/>
    </source>
</evidence>
<keyword evidence="4 7" id="KW-0808">Transferase</keyword>
<evidence type="ECO:0000313" key="7">
    <source>
        <dbReference type="EMBL" id="SFM45659.1"/>
    </source>
</evidence>
<dbReference type="Gene3D" id="3.40.50.150">
    <property type="entry name" value="Vaccinia Virus protein VP39"/>
    <property type="match status" value="1"/>
</dbReference>
<dbReference type="InterPro" id="IPR029063">
    <property type="entry name" value="SAM-dependent_MTases_sf"/>
</dbReference>
<dbReference type="InterPro" id="IPR050714">
    <property type="entry name" value="Cobalamin_biosynth_MTase"/>
</dbReference>
<name>A0A1I4R035_9RHOB</name>
<proteinExistence type="predicted"/>
<dbReference type="InterPro" id="IPR014777">
    <property type="entry name" value="4pyrrole_Mease_sub1"/>
</dbReference>
<dbReference type="GO" id="GO:0009236">
    <property type="term" value="P:cobalamin biosynthetic process"/>
    <property type="evidence" value="ECO:0007669"/>
    <property type="project" value="UniProtKB-UniPathway"/>
</dbReference>
<dbReference type="PIRSF" id="PIRSF036428">
    <property type="entry name" value="CobL"/>
    <property type="match status" value="1"/>
</dbReference>
<dbReference type="GO" id="GO:0008276">
    <property type="term" value="F:protein methyltransferase activity"/>
    <property type="evidence" value="ECO:0007669"/>
    <property type="project" value="InterPro"/>
</dbReference>
<protein>
    <submittedName>
        <fullName evidence="7">Precorrin-6Y C5,15-methyltransferase (Decarboxylating)</fullName>
    </submittedName>
</protein>
<keyword evidence="3 7" id="KW-0489">Methyltransferase</keyword>
<dbReference type="SUPFAM" id="SSF53790">
    <property type="entry name" value="Tetrapyrrole methylase"/>
    <property type="match status" value="1"/>
</dbReference>
<feature type="domain" description="Tetrapyrrole methylase" evidence="6">
    <location>
        <begin position="7"/>
        <end position="191"/>
    </location>
</feature>
<keyword evidence="5" id="KW-0949">S-adenosyl-L-methionine</keyword>
<accession>A0A1I4R035</accession>
<dbReference type="PANTHER" id="PTHR43182">
    <property type="entry name" value="COBALT-PRECORRIN-6B C(15)-METHYLTRANSFERASE (DECARBOXYLATING)"/>
    <property type="match status" value="1"/>
</dbReference>
<dbReference type="AlphaFoldDB" id="A0A1I4R035"/>
<sequence length="399" mass="42292">MVDAPWLTIVGLGEDGPDGLAPASRKALDEAQVVMGAARHLSLLPELDADTIAWPVPFSDGIPVLLSHRGTPTVVLASGDPFWHGAGATLARQLTPGEYITLPAPSTMSLAAAALGWPLEQTPTMGLHAAPFARLRPHLHHGQRALVTLRDGPSVADFAAWLVQQGFGPTTLHVLEALGGPRQRIRSSPAQSFDLSDIRHPVSVGLDIAGDGPALPLATGRPDDLFDHDGQITKRPVRALTLSTLAPKPGEHLWDIGGGSGSISIEWLWAHPTTQATTIESNPTRAERIRANAADLGADRLSVVTGTAPEALSDLPDPDAIFIGGGLSDEMLQTVWAAMPDGARLVANAVTLEAEALLSLWHTDKGGDLMRIELAHAHPLGRKRGWKSAYPIVQWSVEK</sequence>
<evidence type="ECO:0000256" key="4">
    <source>
        <dbReference type="ARBA" id="ARBA00022679"/>
    </source>
</evidence>
<gene>
    <name evidence="7" type="ORF">SAMN04488042_107205</name>
</gene>
<evidence type="ECO:0000256" key="2">
    <source>
        <dbReference type="ARBA" id="ARBA00022573"/>
    </source>
</evidence>
<dbReference type="CDD" id="cd11644">
    <property type="entry name" value="Precorrin-6Y-MT"/>
    <property type="match status" value="1"/>
</dbReference>
<keyword evidence="2" id="KW-0169">Cobalamin biosynthesis</keyword>
<evidence type="ECO:0000259" key="6">
    <source>
        <dbReference type="Pfam" id="PF00590"/>
    </source>
</evidence>
<dbReference type="InterPro" id="IPR012818">
    <property type="entry name" value="CbiE"/>
</dbReference>
<organism evidence="7 8">
    <name type="scientific">Shimia aestuarii</name>
    <dbReference type="NCBI Taxonomy" id="254406"/>
    <lineage>
        <taxon>Bacteria</taxon>
        <taxon>Pseudomonadati</taxon>
        <taxon>Pseudomonadota</taxon>
        <taxon>Alphaproteobacteria</taxon>
        <taxon>Rhodobacterales</taxon>
        <taxon>Roseobacteraceae</taxon>
    </lineage>
</organism>
<evidence type="ECO:0000256" key="5">
    <source>
        <dbReference type="ARBA" id="ARBA00022691"/>
    </source>
</evidence>
<dbReference type="Gene3D" id="3.40.1010.10">
    <property type="entry name" value="Cobalt-precorrin-4 Transmethylase, Domain 1"/>
    <property type="match status" value="1"/>
</dbReference>
<dbReference type="RefSeq" id="WP_093095010.1">
    <property type="nucleotide sequence ID" value="NZ_FOTQ01000007.1"/>
</dbReference>
<evidence type="ECO:0000256" key="1">
    <source>
        <dbReference type="ARBA" id="ARBA00004953"/>
    </source>
</evidence>
<dbReference type="Proteomes" id="UP000199144">
    <property type="component" value="Unassembled WGS sequence"/>
</dbReference>
<dbReference type="STRING" id="254406.SAMN04488042_107205"/>
<keyword evidence="8" id="KW-1185">Reference proteome</keyword>
<dbReference type="Pfam" id="PF00590">
    <property type="entry name" value="TP_methylase"/>
    <property type="match status" value="1"/>
</dbReference>
<reference evidence="7 8" key="1">
    <citation type="submission" date="2016-10" db="EMBL/GenBank/DDBJ databases">
        <authorList>
            <person name="de Groot N.N."/>
        </authorList>
    </citation>
    <scope>NUCLEOTIDE SEQUENCE [LARGE SCALE GENOMIC DNA]</scope>
    <source>
        <strain evidence="7 8">DSM 15283</strain>
    </source>
</reference>
<dbReference type="SUPFAM" id="SSF53335">
    <property type="entry name" value="S-adenosyl-L-methionine-dependent methyltransferases"/>
    <property type="match status" value="1"/>
</dbReference>
<dbReference type="UniPathway" id="UPA00148"/>
<dbReference type="OrthoDB" id="9787825at2"/>
<dbReference type="InterPro" id="IPR014008">
    <property type="entry name" value="Cbl_synth_MTase_CbiT"/>
</dbReference>
<dbReference type="InterPro" id="IPR035996">
    <property type="entry name" value="4pyrrol_Methylase_sf"/>
</dbReference>
<dbReference type="PANTHER" id="PTHR43182:SF1">
    <property type="entry name" value="COBALT-PRECORRIN-7 C(5)-METHYLTRANSFERASE"/>
    <property type="match status" value="1"/>
</dbReference>